<proteinExistence type="predicted"/>
<accession>A0A1H2BIW5</accession>
<dbReference type="EMBL" id="LT629779">
    <property type="protein sequence ID" value="SDT58280.1"/>
    <property type="molecule type" value="Genomic_DNA"/>
</dbReference>
<evidence type="ECO:0000313" key="2">
    <source>
        <dbReference type="Proteomes" id="UP000198751"/>
    </source>
</evidence>
<organism evidence="1 2">
    <name type="scientific">Pseudarthrobacter equi</name>
    <dbReference type="NCBI Taxonomy" id="728066"/>
    <lineage>
        <taxon>Bacteria</taxon>
        <taxon>Bacillati</taxon>
        <taxon>Actinomycetota</taxon>
        <taxon>Actinomycetes</taxon>
        <taxon>Micrococcales</taxon>
        <taxon>Micrococcaceae</taxon>
        <taxon>Pseudarthrobacter</taxon>
    </lineage>
</organism>
<sequence>MSSRAGFNPKPLDLACLCCLLYDHHADRRISQFSDVNIRAQVGTLWVVDFLAIAFGEFCVSEGAAQVGSFLAFGLYQVRLDQPTYRFGVRAAEIRWADDKRSKFGSHRFILAKTRAITQRCP</sequence>
<reference evidence="2" key="1">
    <citation type="submission" date="2016-10" db="EMBL/GenBank/DDBJ databases">
        <authorList>
            <person name="Varghese N."/>
            <person name="Submissions S."/>
        </authorList>
    </citation>
    <scope>NUCLEOTIDE SEQUENCE [LARGE SCALE GENOMIC DNA]</scope>
    <source>
        <strain evidence="2">IMMIB L-1606</strain>
    </source>
</reference>
<dbReference type="AlphaFoldDB" id="A0A1H2BIW5"/>
<keyword evidence="2" id="KW-1185">Reference proteome</keyword>
<gene>
    <name evidence="1" type="ORF">SAMN04489743_3736</name>
</gene>
<protein>
    <submittedName>
        <fullName evidence="1">Uncharacterized protein</fullName>
    </submittedName>
</protein>
<dbReference type="Proteomes" id="UP000198751">
    <property type="component" value="Chromosome I"/>
</dbReference>
<evidence type="ECO:0000313" key="1">
    <source>
        <dbReference type="EMBL" id="SDT58280.1"/>
    </source>
</evidence>
<name>A0A1H2BIW5_9MICC</name>